<keyword evidence="3" id="KW-1185">Reference proteome</keyword>
<dbReference type="Pfam" id="PF18739">
    <property type="entry name" value="HEPN_Apea"/>
    <property type="match status" value="1"/>
</dbReference>
<gene>
    <name evidence="2" type="ORF">KSW38_16380</name>
</gene>
<dbReference type="RefSeq" id="WP_216925983.1">
    <property type="nucleotide sequence ID" value="NZ_JAHOPC010000010.1"/>
</dbReference>
<protein>
    <recommendedName>
        <fullName evidence="1">Apea-like HEPN domain-containing protein</fullName>
    </recommendedName>
</protein>
<feature type="domain" description="Apea-like HEPN" evidence="1">
    <location>
        <begin position="108"/>
        <end position="246"/>
    </location>
</feature>
<dbReference type="EMBL" id="JAHOPC010000010">
    <property type="protein sequence ID" value="MBU8867865.1"/>
    <property type="molecule type" value="Genomic_DNA"/>
</dbReference>
<evidence type="ECO:0000313" key="2">
    <source>
        <dbReference type="EMBL" id="MBU8867865.1"/>
    </source>
</evidence>
<dbReference type="Proteomes" id="UP000824166">
    <property type="component" value="Unassembled WGS sequence"/>
</dbReference>
<evidence type="ECO:0000259" key="1">
    <source>
        <dbReference type="Pfam" id="PF18739"/>
    </source>
</evidence>
<proteinExistence type="predicted"/>
<comment type="caution">
    <text evidence="2">The sequence shown here is derived from an EMBL/GenBank/DDBJ whole genome shotgun (WGS) entry which is preliminary data.</text>
</comment>
<dbReference type="InterPro" id="IPR041229">
    <property type="entry name" value="HEPN_Apea"/>
</dbReference>
<reference evidence="2 3" key="1">
    <citation type="submission" date="2021-06" db="EMBL/GenBank/DDBJ databases">
        <authorList>
            <person name="Jeong J.W."/>
        </authorList>
    </citation>
    <scope>NUCLEOTIDE SEQUENCE [LARGE SCALE GENOMIC DNA]</scope>
    <source>
        <strain evidence="2 3">MMS21-TAE1-1</strain>
    </source>
</reference>
<accession>A0ABS6I8U9</accession>
<organism evidence="2 3">
    <name type="scientific">Paenarthrobacter aromaticivorans</name>
    <dbReference type="NCBI Taxonomy" id="2849150"/>
    <lineage>
        <taxon>Bacteria</taxon>
        <taxon>Bacillati</taxon>
        <taxon>Actinomycetota</taxon>
        <taxon>Actinomycetes</taxon>
        <taxon>Micrococcales</taxon>
        <taxon>Micrococcaceae</taxon>
        <taxon>Paenarthrobacter</taxon>
    </lineage>
</organism>
<evidence type="ECO:0000313" key="3">
    <source>
        <dbReference type="Proteomes" id="UP000824166"/>
    </source>
</evidence>
<sequence length="300" mass="32945">MAETSSPLEVLIQDVQSSAAQLLGLWTQKLAPMPLVTEIFLAEHGWCSYVRKEEEQKFLRSSALLPLRKLGLEEMASWLPLAAKLEPFPYIANLKPTVVQVEAQVLLTALEGLHRRLHSNERPFHEVSARGVVRAMKAARVAGVQALAKEGLTDQSAAEKVLRDALSYVDQPSYHERIVQLVSPVLEVAPGVCGPDLETWLAIVKKIRNDQSHQLLGAFGAAELGPYFVATTSCKWILILRILLEMVSPEDLSEAVRKSQSFMYALANMDEEHVWGEPGALGTFTAAGSEGGDHEKGADQ</sequence>
<name>A0ABS6I8U9_9MICC</name>